<evidence type="ECO:0000259" key="1">
    <source>
        <dbReference type="Pfam" id="PF12728"/>
    </source>
</evidence>
<sequence length="75" mass="8428">MSIDMHPQPTAVTIDPALLANRLISLDELCVYTSTPKNTMYKILARGEGPTRRKIGREYRFRVSKVDAHQLAVTA</sequence>
<dbReference type="AlphaFoldDB" id="A0A7J5B6Z0"/>
<organism evidence="2 3">
    <name type="scientific">Pseudoclavibacter terrae</name>
    <dbReference type="NCBI Taxonomy" id="1530195"/>
    <lineage>
        <taxon>Bacteria</taxon>
        <taxon>Bacillati</taxon>
        <taxon>Actinomycetota</taxon>
        <taxon>Actinomycetes</taxon>
        <taxon>Micrococcales</taxon>
        <taxon>Microbacteriaceae</taxon>
        <taxon>Pseudoclavibacter</taxon>
    </lineage>
</organism>
<gene>
    <name evidence="2" type="ORF">F8O03_06210</name>
</gene>
<protein>
    <recommendedName>
        <fullName evidence="1">Helix-turn-helix domain-containing protein</fullName>
    </recommendedName>
</protein>
<dbReference type="EMBL" id="WBJX01000001">
    <property type="protein sequence ID" value="KAB1639897.1"/>
    <property type="molecule type" value="Genomic_DNA"/>
</dbReference>
<dbReference type="RefSeq" id="WP_151423035.1">
    <property type="nucleotide sequence ID" value="NZ_WBJX01000001.1"/>
</dbReference>
<feature type="domain" description="Helix-turn-helix" evidence="1">
    <location>
        <begin position="24"/>
        <end position="69"/>
    </location>
</feature>
<evidence type="ECO:0000313" key="3">
    <source>
        <dbReference type="Proteomes" id="UP000490386"/>
    </source>
</evidence>
<comment type="caution">
    <text evidence="2">The sequence shown here is derived from an EMBL/GenBank/DDBJ whole genome shotgun (WGS) entry which is preliminary data.</text>
</comment>
<name>A0A7J5B6Z0_9MICO</name>
<reference evidence="2 3" key="1">
    <citation type="submission" date="2019-09" db="EMBL/GenBank/DDBJ databases">
        <title>Phylogeny of genus Pseudoclavibacter and closely related genus.</title>
        <authorList>
            <person name="Li Y."/>
        </authorList>
    </citation>
    <scope>NUCLEOTIDE SEQUENCE [LARGE SCALE GENOMIC DNA]</scope>
    <source>
        <strain evidence="2 3">THG-MD12</strain>
    </source>
</reference>
<dbReference type="InterPro" id="IPR041657">
    <property type="entry name" value="HTH_17"/>
</dbReference>
<dbReference type="Pfam" id="PF12728">
    <property type="entry name" value="HTH_17"/>
    <property type="match status" value="1"/>
</dbReference>
<proteinExistence type="predicted"/>
<accession>A0A7J5B6Z0</accession>
<keyword evidence="3" id="KW-1185">Reference proteome</keyword>
<evidence type="ECO:0000313" key="2">
    <source>
        <dbReference type="EMBL" id="KAB1639897.1"/>
    </source>
</evidence>
<dbReference type="Proteomes" id="UP000490386">
    <property type="component" value="Unassembled WGS sequence"/>
</dbReference>